<keyword evidence="12" id="KW-1185">Reference proteome</keyword>
<accession>A0A0P8W475</accession>
<evidence type="ECO:0000256" key="6">
    <source>
        <dbReference type="ARBA" id="ARBA00022840"/>
    </source>
</evidence>
<organism evidence="11 12">
    <name type="scientific">Oxobacter pfennigii</name>
    <dbReference type="NCBI Taxonomy" id="36849"/>
    <lineage>
        <taxon>Bacteria</taxon>
        <taxon>Bacillati</taxon>
        <taxon>Bacillota</taxon>
        <taxon>Clostridia</taxon>
        <taxon>Eubacteriales</taxon>
        <taxon>Clostridiaceae</taxon>
        <taxon>Oxobacter</taxon>
    </lineage>
</organism>
<dbReference type="PROSITE" id="PS50893">
    <property type="entry name" value="ABC_TRANSPORTER_2"/>
    <property type="match status" value="1"/>
</dbReference>
<dbReference type="PROSITE" id="PS00211">
    <property type="entry name" value="ABC_TRANSPORTER_1"/>
    <property type="match status" value="1"/>
</dbReference>
<evidence type="ECO:0000256" key="4">
    <source>
        <dbReference type="ARBA" id="ARBA00022496"/>
    </source>
</evidence>
<dbReference type="PANTHER" id="PTHR42771:SF2">
    <property type="entry name" value="IRON(3+)-HYDROXAMATE IMPORT ATP-BINDING PROTEIN FHUC"/>
    <property type="match status" value="1"/>
</dbReference>
<dbReference type="InterPro" id="IPR051535">
    <property type="entry name" value="Siderophore_ABC-ATPase"/>
</dbReference>
<dbReference type="GO" id="GO:0005524">
    <property type="term" value="F:ATP binding"/>
    <property type="evidence" value="ECO:0007669"/>
    <property type="project" value="UniProtKB-KW"/>
</dbReference>
<dbReference type="OrthoDB" id="9799337at2"/>
<keyword evidence="5" id="KW-0547">Nucleotide-binding</keyword>
<keyword evidence="6 11" id="KW-0067">ATP-binding</keyword>
<evidence type="ECO:0000256" key="5">
    <source>
        <dbReference type="ARBA" id="ARBA00022741"/>
    </source>
</evidence>
<evidence type="ECO:0000313" key="11">
    <source>
        <dbReference type="EMBL" id="KPU43385.1"/>
    </source>
</evidence>
<evidence type="ECO:0000256" key="7">
    <source>
        <dbReference type="ARBA" id="ARBA00023004"/>
    </source>
</evidence>
<comment type="caution">
    <text evidence="11">The sequence shown here is derived from an EMBL/GenBank/DDBJ whole genome shotgun (WGS) entry which is preliminary data.</text>
</comment>
<evidence type="ECO:0000256" key="3">
    <source>
        <dbReference type="ARBA" id="ARBA00022475"/>
    </source>
</evidence>
<dbReference type="SUPFAM" id="SSF52540">
    <property type="entry name" value="P-loop containing nucleoside triphosphate hydrolases"/>
    <property type="match status" value="1"/>
</dbReference>
<evidence type="ECO:0000256" key="9">
    <source>
        <dbReference type="ARBA" id="ARBA00023136"/>
    </source>
</evidence>
<dbReference type="CDD" id="cd03214">
    <property type="entry name" value="ABC_Iron-Siderophores_B12_Hemin"/>
    <property type="match status" value="1"/>
</dbReference>
<dbReference type="GO" id="GO:0016887">
    <property type="term" value="F:ATP hydrolysis activity"/>
    <property type="evidence" value="ECO:0007669"/>
    <property type="project" value="InterPro"/>
</dbReference>
<evidence type="ECO:0000313" key="12">
    <source>
        <dbReference type="Proteomes" id="UP000050326"/>
    </source>
</evidence>
<keyword evidence="7" id="KW-0408">Iron</keyword>
<dbReference type="InterPro" id="IPR017871">
    <property type="entry name" value="ABC_transporter-like_CS"/>
</dbReference>
<dbReference type="GO" id="GO:0005886">
    <property type="term" value="C:plasma membrane"/>
    <property type="evidence" value="ECO:0007669"/>
    <property type="project" value="UniProtKB-SubCell"/>
</dbReference>
<dbReference type="STRING" id="36849.OXPF_28260"/>
<dbReference type="InterPro" id="IPR003593">
    <property type="entry name" value="AAA+_ATPase"/>
</dbReference>
<dbReference type="AlphaFoldDB" id="A0A0P8W475"/>
<dbReference type="InterPro" id="IPR027417">
    <property type="entry name" value="P-loop_NTPase"/>
</dbReference>
<dbReference type="EMBL" id="LKET01000039">
    <property type="protein sequence ID" value="KPU43385.1"/>
    <property type="molecule type" value="Genomic_DNA"/>
</dbReference>
<gene>
    <name evidence="11" type="primary">yusV_3</name>
    <name evidence="11" type="ORF">OXPF_28260</name>
</gene>
<reference evidence="11 12" key="1">
    <citation type="submission" date="2015-09" db="EMBL/GenBank/DDBJ databases">
        <title>Genome sequence of Oxobacter pfennigii DSM 3222.</title>
        <authorList>
            <person name="Poehlein A."/>
            <person name="Bengelsdorf F.R."/>
            <person name="Schiel-Bengelsdorf B."/>
            <person name="Duerre P."/>
            <person name="Daniel R."/>
        </authorList>
    </citation>
    <scope>NUCLEOTIDE SEQUENCE [LARGE SCALE GENOMIC DNA]</scope>
    <source>
        <strain evidence="11 12">DSM 3222</strain>
    </source>
</reference>
<dbReference type="Pfam" id="PF00005">
    <property type="entry name" value="ABC_tran"/>
    <property type="match status" value="1"/>
</dbReference>
<keyword evidence="8" id="KW-0406">Ion transport</keyword>
<sequence length="270" mass="30167">MLKAVNLSIGYGNNKVINNFDLTIDKGDLITIIGVNGCGKSTLLKSLSRSLKPLKGVVYLDGQSIFRLDTKKVARRLSILPQAPKVPEDFTVRDLVSYGRQPYLGLTGKLKRQDHEVIDWAISATRIDYLQHRPVNTLSGGERQRAWLALALAQQPEVLLLDEPTTFLDVSCQFEVLELVKALNSILGITIVMVLHDINQAARYSKHMVVLKDGNVYRSGTPEEIVTEKVLEEVFNIKVRVFSDPDNNCPYFIPVRGNSECAAALDLYKK</sequence>
<proteinExistence type="predicted"/>
<evidence type="ECO:0000256" key="8">
    <source>
        <dbReference type="ARBA" id="ARBA00023065"/>
    </source>
</evidence>
<feature type="domain" description="ABC transporter" evidence="10">
    <location>
        <begin position="2"/>
        <end position="238"/>
    </location>
</feature>
<comment type="subcellular location">
    <subcellularLocation>
        <location evidence="1">Cell membrane</location>
        <topology evidence="1">Peripheral membrane protein</topology>
    </subcellularLocation>
</comment>
<dbReference type="PANTHER" id="PTHR42771">
    <property type="entry name" value="IRON(3+)-HYDROXAMATE IMPORT ATP-BINDING PROTEIN FHUC"/>
    <property type="match status" value="1"/>
</dbReference>
<protein>
    <submittedName>
        <fullName evidence="11">Putative siderophore transport system ATP-binding protein YusV</fullName>
    </submittedName>
</protein>
<keyword evidence="4" id="KW-0410">Iron transport</keyword>
<dbReference type="InterPro" id="IPR003439">
    <property type="entry name" value="ABC_transporter-like_ATP-bd"/>
</dbReference>
<dbReference type="FunFam" id="3.40.50.300:FF:000134">
    <property type="entry name" value="Iron-enterobactin ABC transporter ATP-binding protein"/>
    <property type="match status" value="1"/>
</dbReference>
<keyword evidence="2" id="KW-0813">Transport</keyword>
<dbReference type="SMART" id="SM00382">
    <property type="entry name" value="AAA"/>
    <property type="match status" value="1"/>
</dbReference>
<name>A0A0P8W475_9CLOT</name>
<dbReference type="Proteomes" id="UP000050326">
    <property type="component" value="Unassembled WGS sequence"/>
</dbReference>
<dbReference type="RefSeq" id="WP_054875834.1">
    <property type="nucleotide sequence ID" value="NZ_LKET01000039.1"/>
</dbReference>
<keyword evidence="3" id="KW-1003">Cell membrane</keyword>
<evidence type="ECO:0000256" key="1">
    <source>
        <dbReference type="ARBA" id="ARBA00004202"/>
    </source>
</evidence>
<evidence type="ECO:0000256" key="2">
    <source>
        <dbReference type="ARBA" id="ARBA00022448"/>
    </source>
</evidence>
<evidence type="ECO:0000259" key="10">
    <source>
        <dbReference type="PROSITE" id="PS50893"/>
    </source>
</evidence>
<keyword evidence="9" id="KW-0472">Membrane</keyword>
<dbReference type="Gene3D" id="3.40.50.300">
    <property type="entry name" value="P-loop containing nucleotide triphosphate hydrolases"/>
    <property type="match status" value="1"/>
</dbReference>
<dbReference type="GO" id="GO:0006826">
    <property type="term" value="P:iron ion transport"/>
    <property type="evidence" value="ECO:0007669"/>
    <property type="project" value="UniProtKB-KW"/>
</dbReference>